<dbReference type="InterPro" id="IPR003682">
    <property type="entry name" value="rRNA_ssu_MeTfrase_G"/>
</dbReference>
<dbReference type="Proteomes" id="UP000648908">
    <property type="component" value="Unassembled WGS sequence"/>
</dbReference>
<dbReference type="PANTHER" id="PTHR31760:SF0">
    <property type="entry name" value="S-ADENOSYL-L-METHIONINE-DEPENDENT METHYLTRANSFERASES SUPERFAMILY PROTEIN"/>
    <property type="match status" value="1"/>
</dbReference>
<keyword evidence="4 6" id="KW-0808">Transferase</keyword>
<dbReference type="GO" id="GO:0005829">
    <property type="term" value="C:cytosol"/>
    <property type="evidence" value="ECO:0007669"/>
    <property type="project" value="TreeGrafter"/>
</dbReference>
<dbReference type="InterPro" id="IPR029063">
    <property type="entry name" value="SAM-dependent_MTases_sf"/>
</dbReference>
<dbReference type="SUPFAM" id="SSF53335">
    <property type="entry name" value="S-adenosyl-L-methionine-dependent methyltransferases"/>
    <property type="match status" value="1"/>
</dbReference>
<keyword evidence="3 6" id="KW-0489">Methyltransferase</keyword>
<sequence>MISRDAAPMLDHYLALLTKWNVAINLVSPATLKEARHRHFLDSAQIYHLSAAEGRSWVDLGSGAGFPGLVLAILRKAEGASGAVTLIEADRRKAVFLTTVIRELSLDAQVIVDRIERAAPQQADRICARALAALPVLCGFMERHADPSAVALFPKGRNYRNEVEEARQNWDFSMKLHESVTDPEGVILEIQDLLRKS</sequence>
<evidence type="ECO:0000313" key="7">
    <source>
        <dbReference type="EMBL" id="MBL4916708.1"/>
    </source>
</evidence>
<dbReference type="GO" id="GO:0070043">
    <property type="term" value="F:rRNA (guanine-N7-)-methyltransferase activity"/>
    <property type="evidence" value="ECO:0007669"/>
    <property type="project" value="UniProtKB-UniRule"/>
</dbReference>
<name>A0A8K0VAN0_9RHOB</name>
<evidence type="ECO:0000313" key="8">
    <source>
        <dbReference type="Proteomes" id="UP000648908"/>
    </source>
</evidence>
<evidence type="ECO:0000256" key="6">
    <source>
        <dbReference type="HAMAP-Rule" id="MF_00074"/>
    </source>
</evidence>
<proteinExistence type="inferred from homology"/>
<keyword evidence="1 6" id="KW-0963">Cytoplasm</keyword>
<keyword evidence="8" id="KW-1185">Reference proteome</keyword>
<dbReference type="PIRSF" id="PIRSF003078">
    <property type="entry name" value="GidB"/>
    <property type="match status" value="1"/>
</dbReference>
<dbReference type="EC" id="2.1.1.170" evidence="6"/>
<comment type="caution">
    <text evidence="7">The sequence shown here is derived from an EMBL/GenBank/DDBJ whole genome shotgun (WGS) entry which is preliminary data.</text>
</comment>
<evidence type="ECO:0000256" key="3">
    <source>
        <dbReference type="ARBA" id="ARBA00022603"/>
    </source>
</evidence>
<dbReference type="AlphaFoldDB" id="A0A8K0VAN0"/>
<comment type="caution">
    <text evidence="6">Lacks conserved residue(s) required for the propagation of feature annotation.</text>
</comment>
<dbReference type="PANTHER" id="PTHR31760">
    <property type="entry name" value="S-ADENOSYL-L-METHIONINE-DEPENDENT METHYLTRANSFERASES SUPERFAMILY PROTEIN"/>
    <property type="match status" value="1"/>
</dbReference>
<comment type="subcellular location">
    <subcellularLocation>
        <location evidence="6">Cytoplasm</location>
    </subcellularLocation>
</comment>
<evidence type="ECO:0000256" key="1">
    <source>
        <dbReference type="ARBA" id="ARBA00022490"/>
    </source>
</evidence>
<evidence type="ECO:0000256" key="5">
    <source>
        <dbReference type="ARBA" id="ARBA00022691"/>
    </source>
</evidence>
<comment type="similarity">
    <text evidence="6">Belongs to the methyltransferase superfamily. RNA methyltransferase RsmG family.</text>
</comment>
<evidence type="ECO:0000256" key="2">
    <source>
        <dbReference type="ARBA" id="ARBA00022552"/>
    </source>
</evidence>
<reference evidence="7" key="1">
    <citation type="submission" date="2021-01" db="EMBL/GenBank/DDBJ databases">
        <title>Tabrizicola alba sp. nov. a motile alkaliphilic bacterium isolated from a soda lake.</title>
        <authorList>
            <person name="Szuroczki S."/>
            <person name="Abbaszade G."/>
            <person name="Schumann P."/>
            <person name="Toth E."/>
        </authorList>
    </citation>
    <scope>NUCLEOTIDE SEQUENCE</scope>
    <source>
        <strain evidence="7">DMG-N-6</strain>
    </source>
</reference>
<feature type="binding site" evidence="6">
    <location>
        <begin position="115"/>
        <end position="116"/>
    </location>
    <ligand>
        <name>S-adenosyl-L-methionine</name>
        <dbReference type="ChEBI" id="CHEBI:59789"/>
    </ligand>
</feature>
<evidence type="ECO:0000256" key="4">
    <source>
        <dbReference type="ARBA" id="ARBA00022679"/>
    </source>
</evidence>
<dbReference type="EMBL" id="JAESVN010000002">
    <property type="protein sequence ID" value="MBL4916708.1"/>
    <property type="molecule type" value="Genomic_DNA"/>
</dbReference>
<protein>
    <recommendedName>
        <fullName evidence="6">Ribosomal RNA small subunit methyltransferase G</fullName>
        <ecNumber evidence="6">2.1.1.170</ecNumber>
    </recommendedName>
    <alternativeName>
        <fullName evidence="6">16S rRNA 7-methylguanosine methyltransferase</fullName>
        <shortName evidence="6">16S rRNA m7G methyltransferase</shortName>
    </alternativeName>
</protein>
<organism evidence="7 8">
    <name type="scientific">Szabonella alba</name>
    <dbReference type="NCBI Taxonomy" id="2804194"/>
    <lineage>
        <taxon>Bacteria</taxon>
        <taxon>Pseudomonadati</taxon>
        <taxon>Pseudomonadota</taxon>
        <taxon>Alphaproteobacteria</taxon>
        <taxon>Rhodobacterales</taxon>
        <taxon>Paracoccaceae</taxon>
        <taxon>Szabonella</taxon>
    </lineage>
</organism>
<comment type="function">
    <text evidence="6">Specifically methylates the N7 position of guanine in position 527 of 16S rRNA.</text>
</comment>
<feature type="binding site" evidence="6">
    <location>
        <position position="61"/>
    </location>
    <ligand>
        <name>S-adenosyl-L-methionine</name>
        <dbReference type="ChEBI" id="CHEBI:59789"/>
    </ligand>
</feature>
<comment type="catalytic activity">
    <reaction evidence="6">
        <text>guanosine(527) in 16S rRNA + S-adenosyl-L-methionine = N(7)-methylguanosine(527) in 16S rRNA + S-adenosyl-L-homocysteine</text>
        <dbReference type="Rhea" id="RHEA:42732"/>
        <dbReference type="Rhea" id="RHEA-COMP:10209"/>
        <dbReference type="Rhea" id="RHEA-COMP:10210"/>
        <dbReference type="ChEBI" id="CHEBI:57856"/>
        <dbReference type="ChEBI" id="CHEBI:59789"/>
        <dbReference type="ChEBI" id="CHEBI:74269"/>
        <dbReference type="ChEBI" id="CHEBI:74480"/>
        <dbReference type="EC" id="2.1.1.170"/>
    </reaction>
</comment>
<dbReference type="Gene3D" id="3.40.50.150">
    <property type="entry name" value="Vaccinia Virus protein VP39"/>
    <property type="match status" value="1"/>
</dbReference>
<dbReference type="Pfam" id="PF02527">
    <property type="entry name" value="GidB"/>
    <property type="match status" value="1"/>
</dbReference>
<keyword evidence="2 6" id="KW-0698">rRNA processing</keyword>
<keyword evidence="5 6" id="KW-0949">S-adenosyl-L-methionine</keyword>
<gene>
    <name evidence="6 7" type="primary">rsmG</name>
    <name evidence="7" type="ORF">JL811_05685</name>
</gene>
<dbReference type="NCBIfam" id="TIGR00138">
    <property type="entry name" value="rsmG_gidB"/>
    <property type="match status" value="1"/>
</dbReference>
<dbReference type="HAMAP" id="MF_00074">
    <property type="entry name" value="16SrRNA_methyltr_G"/>
    <property type="match status" value="1"/>
</dbReference>
<feature type="binding site" evidence="6">
    <location>
        <position position="129"/>
    </location>
    <ligand>
        <name>S-adenosyl-L-methionine</name>
        <dbReference type="ChEBI" id="CHEBI:59789"/>
    </ligand>
</feature>
<feature type="binding site" evidence="6">
    <location>
        <position position="66"/>
    </location>
    <ligand>
        <name>S-adenosyl-L-methionine</name>
        <dbReference type="ChEBI" id="CHEBI:59789"/>
    </ligand>
</feature>
<accession>A0A8K0VAN0</accession>